<dbReference type="EMBL" id="QXGB01001237">
    <property type="protein sequence ID" value="KAE9194392.1"/>
    <property type="molecule type" value="Genomic_DNA"/>
</dbReference>
<dbReference type="Proteomes" id="UP000460718">
    <property type="component" value="Unassembled WGS sequence"/>
</dbReference>
<evidence type="ECO:0000313" key="15">
    <source>
        <dbReference type="Proteomes" id="UP000437068"/>
    </source>
</evidence>
<protein>
    <submittedName>
        <fullName evidence="2">Uncharacterized protein</fullName>
    </submittedName>
</protein>
<dbReference type="Proteomes" id="UP000476176">
    <property type="component" value="Unassembled WGS sequence"/>
</dbReference>
<accession>A0A6A3JX73</accession>
<evidence type="ECO:0000313" key="11">
    <source>
        <dbReference type="EMBL" id="KAE9273672.1"/>
    </source>
</evidence>
<dbReference type="EMBL" id="QXFX01001932">
    <property type="protein sequence ID" value="KAE9082841.1"/>
    <property type="molecule type" value="Genomic_DNA"/>
</dbReference>
<dbReference type="EMBL" id="QXFY01000116">
    <property type="protein sequence ID" value="KAE9356259.1"/>
    <property type="molecule type" value="Genomic_DNA"/>
</dbReference>
<dbReference type="AlphaFoldDB" id="A0A6A3JX73"/>
<evidence type="ECO:0000313" key="17">
    <source>
        <dbReference type="Proteomes" id="UP000440732"/>
    </source>
</evidence>
<evidence type="ECO:0000313" key="8">
    <source>
        <dbReference type="EMBL" id="KAE9196531.1"/>
    </source>
</evidence>
<dbReference type="Proteomes" id="UP000486351">
    <property type="component" value="Unassembled WGS sequence"/>
</dbReference>
<reference evidence="19 20" key="1">
    <citation type="submission" date="2018-09" db="EMBL/GenBank/DDBJ databases">
        <title>Genomic investigation of the strawberry pathogen Phytophthora fragariae indicates pathogenicity is determined by transcriptional variation in three key races.</title>
        <authorList>
            <person name="Adams T.M."/>
            <person name="Armitage A.D."/>
            <person name="Sobczyk M.K."/>
            <person name="Bates H.J."/>
            <person name="Dunwell J.M."/>
            <person name="Nellist C.F."/>
            <person name="Harrison R.J."/>
        </authorList>
    </citation>
    <scope>NUCLEOTIDE SEQUENCE [LARGE SCALE GENOMIC DNA]</scope>
    <source>
        <strain evidence="10 15">A4</strain>
        <strain evidence="9 16">BC-1</strain>
        <strain evidence="7 20">BC-23</strain>
        <strain evidence="6 14">NOV-27</strain>
        <strain evidence="5 17">NOV-5</strain>
        <strain evidence="3 18">NOV-71</strain>
        <strain evidence="11 21">NOV-77</strain>
        <strain evidence="1 13">NOV-9</strain>
        <strain evidence="4 22">ONT-3</strain>
        <strain evidence="2 19">SCRP245</strain>
    </source>
</reference>
<evidence type="ECO:0000313" key="19">
    <source>
        <dbReference type="Proteomes" id="UP000460718"/>
    </source>
</evidence>
<dbReference type="EMBL" id="QXGD01001589">
    <property type="protein sequence ID" value="KAE9202930.1"/>
    <property type="molecule type" value="Genomic_DNA"/>
</dbReference>
<evidence type="ECO:0000313" key="1">
    <source>
        <dbReference type="EMBL" id="KAE8929915.1"/>
    </source>
</evidence>
<keyword evidence="14" id="KW-1185">Reference proteome</keyword>
<evidence type="ECO:0000313" key="5">
    <source>
        <dbReference type="EMBL" id="KAE9110899.1"/>
    </source>
</evidence>
<evidence type="ECO:0000313" key="13">
    <source>
        <dbReference type="Proteomes" id="UP000429523"/>
    </source>
</evidence>
<name>A0A6A3JX73_9STRA</name>
<dbReference type="EMBL" id="QXGF01001449">
    <property type="protein sequence ID" value="KAE8929915.1"/>
    <property type="molecule type" value="Genomic_DNA"/>
</dbReference>
<evidence type="ECO:0000313" key="2">
    <source>
        <dbReference type="EMBL" id="KAE8996323.1"/>
    </source>
</evidence>
<dbReference type="EMBL" id="QXGC01001762">
    <property type="protein sequence ID" value="KAE9196531.1"/>
    <property type="molecule type" value="Genomic_DNA"/>
</dbReference>
<dbReference type="Proteomes" id="UP000440367">
    <property type="component" value="Unassembled WGS sequence"/>
</dbReference>
<evidence type="ECO:0000313" key="12">
    <source>
        <dbReference type="EMBL" id="KAE9356259.1"/>
    </source>
</evidence>
<evidence type="ECO:0000313" key="18">
    <source>
        <dbReference type="Proteomes" id="UP000441208"/>
    </source>
</evidence>
<evidence type="ECO:0000313" key="22">
    <source>
        <dbReference type="Proteomes" id="UP000488956"/>
    </source>
</evidence>
<dbReference type="Proteomes" id="UP000441208">
    <property type="component" value="Unassembled WGS sequence"/>
</dbReference>
<dbReference type="Proteomes" id="UP000429523">
    <property type="component" value="Unassembled WGS sequence"/>
</dbReference>
<dbReference type="EMBL" id="QXFZ01002455">
    <property type="protein sequence ID" value="KAE9076944.1"/>
    <property type="molecule type" value="Genomic_DNA"/>
</dbReference>
<comment type="caution">
    <text evidence="2">The sequence shown here is derived from an EMBL/GenBank/DDBJ whole genome shotgun (WGS) entry which is preliminary data.</text>
</comment>
<dbReference type="EMBL" id="QXGC01001789">
    <property type="protein sequence ID" value="KAE9196033.1"/>
    <property type="molecule type" value="Genomic_DNA"/>
</dbReference>
<organism evidence="2 19">
    <name type="scientific">Phytophthora fragariae</name>
    <dbReference type="NCBI Taxonomy" id="53985"/>
    <lineage>
        <taxon>Eukaryota</taxon>
        <taxon>Sar</taxon>
        <taxon>Stramenopiles</taxon>
        <taxon>Oomycota</taxon>
        <taxon>Peronosporomycetes</taxon>
        <taxon>Peronosporales</taxon>
        <taxon>Peronosporaceae</taxon>
        <taxon>Phytophthora</taxon>
    </lineage>
</organism>
<dbReference type="EMBL" id="QXFW01001113">
    <property type="protein sequence ID" value="KAE8996323.1"/>
    <property type="molecule type" value="Genomic_DNA"/>
</dbReference>
<evidence type="ECO:0000313" key="21">
    <source>
        <dbReference type="Proteomes" id="UP000486351"/>
    </source>
</evidence>
<evidence type="ECO:0000313" key="10">
    <source>
        <dbReference type="EMBL" id="KAE9255843.1"/>
    </source>
</evidence>
<sequence length="87" mass="9741">MCYPLPTTCLTILLCPSCPPSTLPALARPHWFPWSSAALPTLCRMFTAHVPPRFSVNLQDWHNPCQDRYCGSVSDIPGVTRISLLWS</sequence>
<evidence type="ECO:0000313" key="20">
    <source>
        <dbReference type="Proteomes" id="UP000476176"/>
    </source>
</evidence>
<dbReference type="Proteomes" id="UP000440732">
    <property type="component" value="Unassembled WGS sequence"/>
</dbReference>
<gene>
    <name evidence="10" type="ORF">PF001_g33383</name>
    <name evidence="9" type="ORF">PF002_g21092</name>
    <name evidence="8" type="ORF">PF004_g20110</name>
    <name evidence="7" type="ORF">PF004_g20265</name>
    <name evidence="6" type="ORF">PF005_g17704</name>
    <name evidence="5" type="ORF">PF006_g20336</name>
    <name evidence="3" type="ORF">PF007_g24436</name>
    <name evidence="11" type="ORF">PF008_g29782</name>
    <name evidence="12" type="ORF">PF008_g3683</name>
    <name evidence="1" type="ORF">PF009_g19979</name>
    <name evidence="4" type="ORF">PF010_g21431</name>
    <name evidence="2" type="ORF">PF011_g15953</name>
</gene>
<dbReference type="EMBL" id="QXGE01012227">
    <property type="protein sequence ID" value="KAE9255843.1"/>
    <property type="molecule type" value="Genomic_DNA"/>
</dbReference>
<dbReference type="Proteomes" id="UP000437068">
    <property type="component" value="Unassembled WGS sequence"/>
</dbReference>
<evidence type="ECO:0000313" key="7">
    <source>
        <dbReference type="EMBL" id="KAE9196033.1"/>
    </source>
</evidence>
<dbReference type="Proteomes" id="UP000433483">
    <property type="component" value="Unassembled WGS sequence"/>
</dbReference>
<evidence type="ECO:0000313" key="3">
    <source>
        <dbReference type="EMBL" id="KAE9076944.1"/>
    </source>
</evidence>
<proteinExistence type="predicted"/>
<evidence type="ECO:0000313" key="9">
    <source>
        <dbReference type="EMBL" id="KAE9202930.1"/>
    </source>
</evidence>
<dbReference type="EMBL" id="QXFY01005128">
    <property type="protein sequence ID" value="KAE9273672.1"/>
    <property type="molecule type" value="Genomic_DNA"/>
</dbReference>
<evidence type="ECO:0000313" key="6">
    <source>
        <dbReference type="EMBL" id="KAE9194392.1"/>
    </source>
</evidence>
<dbReference type="EMBL" id="QXGA01001766">
    <property type="protein sequence ID" value="KAE9110899.1"/>
    <property type="molecule type" value="Genomic_DNA"/>
</dbReference>
<dbReference type="Proteomes" id="UP000488956">
    <property type="component" value="Unassembled WGS sequence"/>
</dbReference>
<evidence type="ECO:0000313" key="14">
    <source>
        <dbReference type="Proteomes" id="UP000433483"/>
    </source>
</evidence>
<evidence type="ECO:0000313" key="4">
    <source>
        <dbReference type="EMBL" id="KAE9082841.1"/>
    </source>
</evidence>
<evidence type="ECO:0000313" key="16">
    <source>
        <dbReference type="Proteomes" id="UP000440367"/>
    </source>
</evidence>